<feature type="domain" description="Dinitrogenase iron-molybdenum cofactor biosynthesis" evidence="1">
    <location>
        <begin position="13"/>
        <end position="102"/>
    </location>
</feature>
<evidence type="ECO:0000313" key="2">
    <source>
        <dbReference type="EMBL" id="PSJ32151.1"/>
    </source>
</evidence>
<dbReference type="OrthoDB" id="9807451at2"/>
<dbReference type="Pfam" id="PF02579">
    <property type="entry name" value="Nitro_FeMo-Co"/>
    <property type="match status" value="1"/>
</dbReference>
<protein>
    <submittedName>
        <fullName evidence="2">Dinitrogenase iron-molybdenum cofactor biosynthesis protein</fullName>
    </submittedName>
</protein>
<dbReference type="Gene3D" id="3.30.420.130">
    <property type="entry name" value="Dinitrogenase iron-molybdenum cofactor biosynthesis domain"/>
    <property type="match status" value="1"/>
</dbReference>
<dbReference type="InterPro" id="IPR003731">
    <property type="entry name" value="Di-Nase_FeMo-co_biosynth"/>
</dbReference>
<accession>A0A2P7Q2F4</accession>
<gene>
    <name evidence="2" type="ORF">UF10_01865</name>
</gene>
<dbReference type="AlphaFoldDB" id="A0A2P7Q2F4"/>
<reference evidence="2" key="1">
    <citation type="thesis" date="2015" institute="Rutgers" country="The State University of New Jersey, 14 College Farm Rd., New Brunswick, NJ, USA">
        <title>Ammonia toxicity in bacteria and its implications for treatment of and resource recovery from highly nitrogenous organic wastes.</title>
        <authorList>
            <person name="Luther A.K."/>
        </authorList>
    </citation>
    <scope>NUCLEOTIDE SEQUENCE</scope>
    <source>
        <strain evidence="2">RT-10B</strain>
    </source>
</reference>
<dbReference type="RefSeq" id="WP_106776134.1">
    <property type="nucleotide sequence ID" value="NZ_JYGE01000002.1"/>
</dbReference>
<dbReference type="PANTHER" id="PTHR42983:SF1">
    <property type="entry name" value="IRON-MOLYBDENUM PROTEIN"/>
    <property type="match status" value="1"/>
</dbReference>
<proteinExistence type="predicted"/>
<dbReference type="EMBL" id="JYGE01000002">
    <property type="protein sequence ID" value="PSJ32151.1"/>
    <property type="molecule type" value="Genomic_DNA"/>
</dbReference>
<dbReference type="CDD" id="cd00851">
    <property type="entry name" value="MTH1175"/>
    <property type="match status" value="1"/>
</dbReference>
<organism evidence="2 3">
    <name type="scientific">Peptostreptococcus russellii</name>
    <dbReference type="NCBI Taxonomy" id="215200"/>
    <lineage>
        <taxon>Bacteria</taxon>
        <taxon>Bacillati</taxon>
        <taxon>Bacillota</taxon>
        <taxon>Clostridia</taxon>
        <taxon>Peptostreptococcales</taxon>
        <taxon>Peptostreptococcaceae</taxon>
        <taxon>Peptostreptococcus</taxon>
    </lineage>
</organism>
<dbReference type="PANTHER" id="PTHR42983">
    <property type="entry name" value="DINITROGENASE IRON-MOLYBDENUM COFACTOR PROTEIN-RELATED"/>
    <property type="match status" value="1"/>
</dbReference>
<evidence type="ECO:0000313" key="3">
    <source>
        <dbReference type="Proteomes" id="UP000241434"/>
    </source>
</evidence>
<dbReference type="Proteomes" id="UP000241434">
    <property type="component" value="Unassembled WGS sequence"/>
</dbReference>
<dbReference type="SUPFAM" id="SSF53146">
    <property type="entry name" value="Nitrogenase accessory factor-like"/>
    <property type="match status" value="1"/>
</dbReference>
<dbReference type="InterPro" id="IPR036105">
    <property type="entry name" value="DiNase_FeMo-co_biosyn_sf"/>
</dbReference>
<dbReference type="InterPro" id="IPR033913">
    <property type="entry name" value="MTH1175_dom"/>
</dbReference>
<comment type="caution">
    <text evidence="2">The sequence shown here is derived from an EMBL/GenBank/DDBJ whole genome shotgun (WGS) entry which is preliminary data.</text>
</comment>
<sequence>MIIAIPVEIDSKESLVSEHFGRSNYFLIYNSEEKEYKFVENSAAKSSGGAGIKAAQIVVDENAQVLVSPQLGQNAADVINEAKIKIYKAQVGSIKENLQALEEGKLKLLSEIHGGYHGN</sequence>
<keyword evidence="3" id="KW-1185">Reference proteome</keyword>
<name>A0A2P7Q2F4_9FIRM</name>
<evidence type="ECO:0000259" key="1">
    <source>
        <dbReference type="Pfam" id="PF02579"/>
    </source>
</evidence>